<name>A0A069CVX8_WEIOS</name>
<dbReference type="Proteomes" id="UP000030643">
    <property type="component" value="Unassembled WGS sequence"/>
</dbReference>
<keyword evidence="2" id="KW-1185">Reference proteome</keyword>
<dbReference type="InterPro" id="IPR027417">
    <property type="entry name" value="P-loop_NTPase"/>
</dbReference>
<dbReference type="RefSeq" id="WP_027699511.1">
    <property type="nucleotide sequence ID" value="NZ_DF820494.1"/>
</dbReference>
<sequence length="648" mass="72925">MRNSTRNKLEARGFDLDFLKATENGAPIVFHSDFIQYGDGYATILSVYDYPKNAQGQAWFRELLGQSNTISVLKIGTEDRMKVEQALKRAASSAEGIVNDKWKDDGAKLAASKDYQTNLADLDAVVNSNATYKRLYVRLMVMDVSLPKLKERITIIKRKLSGYRMKVYSGEMATQYSQIFTPAMKVEHAGMSDKGFPMKAYALAGTYPFNYTFLNDPRGAFMGTSLQDGEMIFDPSFNDGQHRIVPYNLVVGMTRSGKSTWTKKNARALWARGDTLWIFDKIDEYDGLVDSMHGVHLTMDGTSNNINILQVFATVLLNNGKVDVIGSFHAHIDKIKTYYHTIKPTADTHELSTLGSRLIDFYIKLRMWSRAPEQHPEELKVLGLKNKDYPIMEDFINYLSSCLMDSQNLTPSEIERLENIKQIFDGLVQSYGTMVNSITTVPDLRYEQVVRLNTRGISALGKTIFNAQYFNILSLMSAYVTMNGSKQRSRLGKDFTAESIRSGVGPMPKYFWWIQDEADEIFNASHPMGITFGDNMMAQQAKNFFGTFVNFPGLTNVIPKGVMQDSAASRATTSFFGRFGTHAVFRSSREDTSRLRQVYSPNDVTDSQLNAINDLDQGQLLLNLVGTQATFMTMALTAEEEQLFKGGL</sequence>
<accession>A0A069CVX8</accession>
<dbReference type="AlphaFoldDB" id="A0A069CVX8"/>
<gene>
    <name evidence="1" type="ORF">WOSG25_110250</name>
</gene>
<reference evidence="2" key="1">
    <citation type="journal article" date="2014" name="Genome Announc.">
        <title>Draft genome sequence of Weissella oryzae SG25T, isolated from fermented rice grains.</title>
        <authorList>
            <person name="Tanizawa Y."/>
            <person name="Fujisawa T."/>
            <person name="Mochizuki T."/>
            <person name="Kaminuma E."/>
            <person name="Suzuki Y."/>
            <person name="Nakamura Y."/>
            <person name="Tohno M."/>
        </authorList>
    </citation>
    <scope>NUCLEOTIDE SEQUENCE [LARGE SCALE GENOMIC DNA]</scope>
    <source>
        <strain evidence="2">DSM 25784 / JCM 18191 / LMG 30913 / SG25</strain>
    </source>
</reference>
<dbReference type="STRING" id="1329250.WOSG25_110250"/>
<dbReference type="Gene3D" id="3.40.50.300">
    <property type="entry name" value="P-loop containing nucleotide triphosphate hydrolases"/>
    <property type="match status" value="2"/>
</dbReference>
<evidence type="ECO:0000313" key="2">
    <source>
        <dbReference type="Proteomes" id="UP000030643"/>
    </source>
</evidence>
<evidence type="ECO:0000313" key="1">
    <source>
        <dbReference type="EMBL" id="GAK31547.1"/>
    </source>
</evidence>
<dbReference type="EMBL" id="DF820494">
    <property type="protein sequence ID" value="GAK31547.1"/>
    <property type="molecule type" value="Genomic_DNA"/>
</dbReference>
<dbReference type="SUPFAM" id="SSF52540">
    <property type="entry name" value="P-loop containing nucleoside triphosphate hydrolases"/>
    <property type="match status" value="1"/>
</dbReference>
<dbReference type="OrthoDB" id="9804380at2"/>
<protein>
    <submittedName>
        <fullName evidence="1">Putative conjugation-related ATPase</fullName>
    </submittedName>
</protein>
<dbReference type="eggNOG" id="COG0433">
    <property type="taxonomic scope" value="Bacteria"/>
</dbReference>
<organism evidence="1 2">
    <name type="scientific">Weissella oryzae (strain DSM 25784 / JCM 18191 / LMG 30913 / SG25)</name>
    <dbReference type="NCBI Taxonomy" id="1329250"/>
    <lineage>
        <taxon>Bacteria</taxon>
        <taxon>Bacillati</taxon>
        <taxon>Bacillota</taxon>
        <taxon>Bacilli</taxon>
        <taxon>Lactobacillales</taxon>
        <taxon>Lactobacillaceae</taxon>
        <taxon>Weissella</taxon>
    </lineage>
</organism>
<proteinExistence type="predicted"/>